<name>A0A0C3JMY6_PISTI</name>
<dbReference type="OrthoDB" id="27095at2759"/>
<dbReference type="EMBL" id="KN832011">
    <property type="protein sequence ID" value="KIN98876.1"/>
    <property type="molecule type" value="Genomic_DNA"/>
</dbReference>
<keyword evidence="4 6" id="KW-1133">Transmembrane helix</keyword>
<sequence>MRSGNFSIPDVHPGVYVLSVLSHDYTFEQFRVDVSDASSIPEVKSYIFGAPLLSPSAVTLPYPIILSPRSKNSYFKPHESFSLLGMFRNPMMMLMLVTAGMLLAMPYIMKNLDPRSLEEIKNRREMVASIRNSVQGGDLKSGYVTVLIGLLNILNINIFFFRSNNFWWLFLFVFVFLHNIILIPFPSPFNTYATDVLSSYVPLALINEPKHLRKALASADCGR</sequence>
<keyword evidence="5 6" id="KW-0472">Membrane</keyword>
<dbReference type="InParanoid" id="A0A0C3JMY6"/>
<accession>A0A0C3JMY6</accession>
<keyword evidence="9" id="KW-1185">Reference proteome</keyword>
<dbReference type="FunCoup" id="A0A0C3JMY6">
    <property type="interactions" value="68"/>
</dbReference>
<dbReference type="Pfam" id="PF09430">
    <property type="entry name" value="EMC7_beta-sandw"/>
    <property type="match status" value="1"/>
</dbReference>
<evidence type="ECO:0000256" key="6">
    <source>
        <dbReference type="SAM" id="Phobius"/>
    </source>
</evidence>
<protein>
    <recommendedName>
        <fullName evidence="7">ER membrane protein complex subunit 7 beta-sandwich domain-containing protein</fullName>
    </recommendedName>
</protein>
<feature type="transmembrane region" description="Helical" evidence="6">
    <location>
        <begin position="46"/>
        <end position="66"/>
    </location>
</feature>
<dbReference type="InterPro" id="IPR019008">
    <property type="entry name" value="Beta_sandwich_EMC7"/>
</dbReference>
<evidence type="ECO:0000256" key="4">
    <source>
        <dbReference type="ARBA" id="ARBA00022989"/>
    </source>
</evidence>
<evidence type="ECO:0000313" key="9">
    <source>
        <dbReference type="Proteomes" id="UP000054217"/>
    </source>
</evidence>
<feature type="transmembrane region" description="Helical" evidence="6">
    <location>
        <begin position="87"/>
        <end position="109"/>
    </location>
</feature>
<dbReference type="PANTHER" id="PTHR13605:SF4">
    <property type="entry name" value="ER MEMBRANE PROTEIN COMPLEX SUBUNIT 7"/>
    <property type="match status" value="1"/>
</dbReference>
<evidence type="ECO:0000256" key="3">
    <source>
        <dbReference type="ARBA" id="ARBA00022729"/>
    </source>
</evidence>
<dbReference type="InterPro" id="IPR039163">
    <property type="entry name" value="EMC7"/>
</dbReference>
<evidence type="ECO:0000256" key="1">
    <source>
        <dbReference type="ARBA" id="ARBA00004167"/>
    </source>
</evidence>
<reference evidence="9" key="2">
    <citation type="submission" date="2015-01" db="EMBL/GenBank/DDBJ databases">
        <title>Evolutionary Origins and Diversification of the Mycorrhizal Mutualists.</title>
        <authorList>
            <consortium name="DOE Joint Genome Institute"/>
            <consortium name="Mycorrhizal Genomics Consortium"/>
            <person name="Kohler A."/>
            <person name="Kuo A."/>
            <person name="Nagy L.G."/>
            <person name="Floudas D."/>
            <person name="Copeland A."/>
            <person name="Barry K.W."/>
            <person name="Cichocki N."/>
            <person name="Veneault-Fourrey C."/>
            <person name="LaButti K."/>
            <person name="Lindquist E.A."/>
            <person name="Lipzen A."/>
            <person name="Lundell T."/>
            <person name="Morin E."/>
            <person name="Murat C."/>
            <person name="Riley R."/>
            <person name="Ohm R."/>
            <person name="Sun H."/>
            <person name="Tunlid A."/>
            <person name="Henrissat B."/>
            <person name="Grigoriev I.V."/>
            <person name="Hibbett D.S."/>
            <person name="Martin F."/>
        </authorList>
    </citation>
    <scope>NUCLEOTIDE SEQUENCE [LARGE SCALE GENOMIC DNA]</scope>
    <source>
        <strain evidence="9">Marx 270</strain>
    </source>
</reference>
<evidence type="ECO:0000313" key="8">
    <source>
        <dbReference type="EMBL" id="KIN98876.1"/>
    </source>
</evidence>
<gene>
    <name evidence="8" type="ORF">M404DRAFT_825808</name>
</gene>
<evidence type="ECO:0000259" key="7">
    <source>
        <dbReference type="Pfam" id="PF09430"/>
    </source>
</evidence>
<keyword evidence="3" id="KW-0732">Signal</keyword>
<dbReference type="HOGENOM" id="CLU_1240577_0_0_1"/>
<organism evidence="8 9">
    <name type="scientific">Pisolithus tinctorius Marx 270</name>
    <dbReference type="NCBI Taxonomy" id="870435"/>
    <lineage>
        <taxon>Eukaryota</taxon>
        <taxon>Fungi</taxon>
        <taxon>Dikarya</taxon>
        <taxon>Basidiomycota</taxon>
        <taxon>Agaricomycotina</taxon>
        <taxon>Agaricomycetes</taxon>
        <taxon>Agaricomycetidae</taxon>
        <taxon>Boletales</taxon>
        <taxon>Sclerodermatineae</taxon>
        <taxon>Pisolithaceae</taxon>
        <taxon>Pisolithus</taxon>
    </lineage>
</organism>
<proteinExistence type="predicted"/>
<reference evidence="8 9" key="1">
    <citation type="submission" date="2014-04" db="EMBL/GenBank/DDBJ databases">
        <authorList>
            <consortium name="DOE Joint Genome Institute"/>
            <person name="Kuo A."/>
            <person name="Kohler A."/>
            <person name="Costa M.D."/>
            <person name="Nagy L.G."/>
            <person name="Floudas D."/>
            <person name="Copeland A."/>
            <person name="Barry K.W."/>
            <person name="Cichocki N."/>
            <person name="Veneault-Fourrey C."/>
            <person name="LaButti K."/>
            <person name="Lindquist E.A."/>
            <person name="Lipzen A."/>
            <person name="Lundell T."/>
            <person name="Morin E."/>
            <person name="Murat C."/>
            <person name="Sun H."/>
            <person name="Tunlid A."/>
            <person name="Henrissat B."/>
            <person name="Grigoriev I.V."/>
            <person name="Hibbett D.S."/>
            <person name="Martin F."/>
            <person name="Nordberg H.P."/>
            <person name="Cantor M.N."/>
            <person name="Hua S.X."/>
        </authorList>
    </citation>
    <scope>NUCLEOTIDE SEQUENCE [LARGE SCALE GENOMIC DNA]</scope>
    <source>
        <strain evidence="8 9">Marx 270</strain>
    </source>
</reference>
<feature type="transmembrane region" description="Helical" evidence="6">
    <location>
        <begin position="141"/>
        <end position="160"/>
    </location>
</feature>
<feature type="transmembrane region" description="Helical" evidence="6">
    <location>
        <begin position="167"/>
        <end position="185"/>
    </location>
</feature>
<dbReference type="PANTHER" id="PTHR13605">
    <property type="entry name" value="ER MEMBRANE PROTEIN COMPLEX SUBUNIT 7"/>
    <property type="match status" value="1"/>
</dbReference>
<dbReference type="AlphaFoldDB" id="A0A0C3JMY6"/>
<evidence type="ECO:0000256" key="2">
    <source>
        <dbReference type="ARBA" id="ARBA00022692"/>
    </source>
</evidence>
<dbReference type="GO" id="GO:0072546">
    <property type="term" value="C:EMC complex"/>
    <property type="evidence" value="ECO:0007669"/>
    <property type="project" value="TreeGrafter"/>
</dbReference>
<feature type="domain" description="ER membrane protein complex subunit 7 beta-sandwich" evidence="7">
    <location>
        <begin position="2"/>
        <end position="94"/>
    </location>
</feature>
<dbReference type="Proteomes" id="UP000054217">
    <property type="component" value="Unassembled WGS sequence"/>
</dbReference>
<dbReference type="STRING" id="870435.A0A0C3JMY6"/>
<keyword evidence="2 6" id="KW-0812">Transmembrane</keyword>
<evidence type="ECO:0000256" key="5">
    <source>
        <dbReference type="ARBA" id="ARBA00023136"/>
    </source>
</evidence>
<comment type="subcellular location">
    <subcellularLocation>
        <location evidence="1">Membrane</location>
        <topology evidence="1">Single-pass membrane protein</topology>
    </subcellularLocation>
</comment>